<keyword evidence="2 5" id="KW-0808">Transferase</keyword>
<evidence type="ECO:0000256" key="4">
    <source>
        <dbReference type="ARBA" id="ARBA00038303"/>
    </source>
</evidence>
<dbReference type="CDD" id="cd18081">
    <property type="entry name" value="RlmH-like"/>
    <property type="match status" value="1"/>
</dbReference>
<dbReference type="RefSeq" id="WP_069436434.1">
    <property type="nucleotide sequence ID" value="NZ_LPWG01000005.1"/>
</dbReference>
<sequence>MRLLIAAVGKLKQGPERELCAHYLGRAEALGRNLGLSPISVVDLAESRVQDAPGRRSAEAEALLTKLPEDFAVICLDPRGALLSSEAFADELAARRDDAGAPGLAFVLGGPDGLGQGVIDRAGLSLSLGPMTLPHGLARVVLAEQIYRAMTILAGHPYHRA</sequence>
<dbReference type="OrthoDB" id="9806643at2"/>
<dbReference type="EC" id="2.1.1.177" evidence="5"/>
<keyword evidence="1 5" id="KW-0489">Methyltransferase</keyword>
<comment type="function">
    <text evidence="5">Specifically methylates the pseudouridine at position 1915 (m3Psi1915) in 23S rRNA.</text>
</comment>
<evidence type="ECO:0000313" key="7">
    <source>
        <dbReference type="Proteomes" id="UP000094501"/>
    </source>
</evidence>
<dbReference type="NCBIfam" id="NF000989">
    <property type="entry name" value="PRK00103.2-3"/>
    <property type="match status" value="1"/>
</dbReference>
<gene>
    <name evidence="5" type="primary">rlmH</name>
    <name evidence="6" type="ORF">AUC68_14865</name>
</gene>
<dbReference type="PANTHER" id="PTHR33603">
    <property type="entry name" value="METHYLTRANSFERASE"/>
    <property type="match status" value="1"/>
</dbReference>
<accession>A0A1E3W409</accession>
<comment type="catalytic activity">
    <reaction evidence="5">
        <text>pseudouridine(1915) in 23S rRNA + S-adenosyl-L-methionine = N(3)-methylpseudouridine(1915) in 23S rRNA + S-adenosyl-L-homocysteine + H(+)</text>
        <dbReference type="Rhea" id="RHEA:42752"/>
        <dbReference type="Rhea" id="RHEA-COMP:10221"/>
        <dbReference type="Rhea" id="RHEA-COMP:10222"/>
        <dbReference type="ChEBI" id="CHEBI:15378"/>
        <dbReference type="ChEBI" id="CHEBI:57856"/>
        <dbReference type="ChEBI" id="CHEBI:59789"/>
        <dbReference type="ChEBI" id="CHEBI:65314"/>
        <dbReference type="ChEBI" id="CHEBI:74486"/>
        <dbReference type="EC" id="2.1.1.177"/>
    </reaction>
</comment>
<comment type="caution">
    <text evidence="6">The sequence shown here is derived from an EMBL/GenBank/DDBJ whole genome shotgun (WGS) entry which is preliminary data.</text>
</comment>
<comment type="subunit">
    <text evidence="5">Homodimer.</text>
</comment>
<feature type="binding site" evidence="5">
    <location>
        <begin position="128"/>
        <end position="133"/>
    </location>
    <ligand>
        <name>S-adenosyl-L-methionine</name>
        <dbReference type="ChEBI" id="CHEBI:59789"/>
    </ligand>
</feature>
<dbReference type="Pfam" id="PF02590">
    <property type="entry name" value="SPOUT_MTase"/>
    <property type="match status" value="1"/>
</dbReference>
<comment type="similarity">
    <text evidence="4 5">Belongs to the RNA methyltransferase RlmH family.</text>
</comment>
<name>A0A1E3W409_9HYPH</name>
<dbReference type="GO" id="GO:0070038">
    <property type="term" value="F:rRNA (pseudouridine-N3-)-methyltransferase activity"/>
    <property type="evidence" value="ECO:0007669"/>
    <property type="project" value="UniProtKB-UniRule"/>
</dbReference>
<evidence type="ECO:0000256" key="2">
    <source>
        <dbReference type="ARBA" id="ARBA00022679"/>
    </source>
</evidence>
<dbReference type="EMBL" id="LPWG01000005">
    <property type="protein sequence ID" value="ODS00533.1"/>
    <property type="molecule type" value="Genomic_DNA"/>
</dbReference>
<dbReference type="STRING" id="1774968.AUC68_14865"/>
<dbReference type="InterPro" id="IPR003742">
    <property type="entry name" value="RlmH-like"/>
</dbReference>
<evidence type="ECO:0000256" key="1">
    <source>
        <dbReference type="ARBA" id="ARBA00022603"/>
    </source>
</evidence>
<protein>
    <recommendedName>
        <fullName evidence="5">Ribosomal RNA large subunit methyltransferase H</fullName>
        <ecNumber evidence="5">2.1.1.177</ecNumber>
    </recommendedName>
    <alternativeName>
        <fullName evidence="5">23S rRNA (pseudouridine1915-N3)-methyltransferase</fullName>
    </alternativeName>
    <alternativeName>
        <fullName evidence="5">23S rRNA m3Psi1915 methyltransferase</fullName>
    </alternativeName>
    <alternativeName>
        <fullName evidence="5">rRNA (pseudouridine-N3-)-methyltransferase RlmH</fullName>
    </alternativeName>
</protein>
<dbReference type="PIRSF" id="PIRSF004505">
    <property type="entry name" value="MT_bac"/>
    <property type="match status" value="1"/>
</dbReference>
<keyword evidence="5" id="KW-0698">rRNA processing</keyword>
<evidence type="ECO:0000256" key="5">
    <source>
        <dbReference type="HAMAP-Rule" id="MF_00658"/>
    </source>
</evidence>
<dbReference type="HAMAP" id="MF_00658">
    <property type="entry name" value="23SrRNA_methyltr_H"/>
    <property type="match status" value="1"/>
</dbReference>
<dbReference type="InterPro" id="IPR029026">
    <property type="entry name" value="tRNA_m1G_MTases_N"/>
</dbReference>
<keyword evidence="5" id="KW-0963">Cytoplasm</keyword>
<feature type="binding site" evidence="5">
    <location>
        <position position="109"/>
    </location>
    <ligand>
        <name>S-adenosyl-L-methionine</name>
        <dbReference type="ChEBI" id="CHEBI:59789"/>
    </ligand>
</feature>
<keyword evidence="3 5" id="KW-0949">S-adenosyl-L-methionine</keyword>
<dbReference type="PANTHER" id="PTHR33603:SF1">
    <property type="entry name" value="RIBOSOMAL RNA LARGE SUBUNIT METHYLTRANSFERASE H"/>
    <property type="match status" value="1"/>
</dbReference>
<evidence type="ECO:0000256" key="3">
    <source>
        <dbReference type="ARBA" id="ARBA00022691"/>
    </source>
</evidence>
<dbReference type="SUPFAM" id="SSF75217">
    <property type="entry name" value="alpha/beta knot"/>
    <property type="match status" value="1"/>
</dbReference>
<dbReference type="InterPro" id="IPR029028">
    <property type="entry name" value="Alpha/beta_knot_MTases"/>
</dbReference>
<organism evidence="6 7">
    <name type="scientific">Methyloceanibacter methanicus</name>
    <dbReference type="NCBI Taxonomy" id="1774968"/>
    <lineage>
        <taxon>Bacteria</taxon>
        <taxon>Pseudomonadati</taxon>
        <taxon>Pseudomonadota</taxon>
        <taxon>Alphaproteobacteria</taxon>
        <taxon>Hyphomicrobiales</taxon>
        <taxon>Hyphomicrobiaceae</taxon>
        <taxon>Methyloceanibacter</taxon>
    </lineage>
</organism>
<comment type="subcellular location">
    <subcellularLocation>
        <location evidence="5">Cytoplasm</location>
    </subcellularLocation>
</comment>
<dbReference type="Proteomes" id="UP000094501">
    <property type="component" value="Unassembled WGS sequence"/>
</dbReference>
<feature type="binding site" evidence="5">
    <location>
        <position position="76"/>
    </location>
    <ligand>
        <name>S-adenosyl-L-methionine</name>
        <dbReference type="ChEBI" id="CHEBI:59789"/>
    </ligand>
</feature>
<reference evidence="6 7" key="1">
    <citation type="journal article" date="2016" name="Environ. Microbiol.">
        <title>New Methyloceanibacter diversity from North Sea sediments includes methanotroph containing solely the soluble methane monooxygenase.</title>
        <authorList>
            <person name="Vekeman B."/>
            <person name="Kerckhof F.M."/>
            <person name="Cremers G."/>
            <person name="de Vos P."/>
            <person name="Vandamme P."/>
            <person name="Boon N."/>
            <person name="Op den Camp H.J."/>
            <person name="Heylen K."/>
        </authorList>
    </citation>
    <scope>NUCLEOTIDE SEQUENCE [LARGE SCALE GENOMIC DNA]</scope>
    <source>
        <strain evidence="6 7">R-67174</strain>
    </source>
</reference>
<keyword evidence="7" id="KW-1185">Reference proteome</keyword>
<dbReference type="Gene3D" id="3.40.1280.10">
    <property type="match status" value="1"/>
</dbReference>
<evidence type="ECO:0000313" key="6">
    <source>
        <dbReference type="EMBL" id="ODS00533.1"/>
    </source>
</evidence>
<dbReference type="GO" id="GO:0005737">
    <property type="term" value="C:cytoplasm"/>
    <property type="evidence" value="ECO:0007669"/>
    <property type="project" value="UniProtKB-SubCell"/>
</dbReference>
<proteinExistence type="inferred from homology"/>
<dbReference type="AlphaFoldDB" id="A0A1E3W409"/>